<organism evidence="3 4">
    <name type="scientific">Apolygus lucorum</name>
    <name type="common">Small green plant bug</name>
    <name type="synonym">Lygocoris lucorum</name>
    <dbReference type="NCBI Taxonomy" id="248454"/>
    <lineage>
        <taxon>Eukaryota</taxon>
        <taxon>Metazoa</taxon>
        <taxon>Ecdysozoa</taxon>
        <taxon>Arthropoda</taxon>
        <taxon>Hexapoda</taxon>
        <taxon>Insecta</taxon>
        <taxon>Pterygota</taxon>
        <taxon>Neoptera</taxon>
        <taxon>Paraneoptera</taxon>
        <taxon>Hemiptera</taxon>
        <taxon>Heteroptera</taxon>
        <taxon>Panheteroptera</taxon>
        <taxon>Cimicomorpha</taxon>
        <taxon>Miridae</taxon>
        <taxon>Mirini</taxon>
        <taxon>Apolygus</taxon>
    </lineage>
</organism>
<dbReference type="EMBL" id="WIXP02000008">
    <property type="protein sequence ID" value="KAF6207119.1"/>
    <property type="molecule type" value="Genomic_DNA"/>
</dbReference>
<sequence>MFPLWSSSRNCKSLIFQETKRLELLQEDNKSLMSRTNKLENTIENVEDLMKEKLKRLKDENERLKSECQRLEGVLLESGKRPCSPPKSEDGVEEFTRVSESVEKSQEEMRQMMAERHSLLEQLEIAKKQRDDVLNEYNIICMKRFGNSSHNSAHVSEDCWK</sequence>
<dbReference type="AlphaFoldDB" id="A0A8S9XEZ9"/>
<name>A0A8S9XEZ9_APOLU</name>
<evidence type="ECO:0000256" key="1">
    <source>
        <dbReference type="SAM" id="Coils"/>
    </source>
</evidence>
<gene>
    <name evidence="3" type="ORF">GE061_018358</name>
</gene>
<evidence type="ECO:0000313" key="4">
    <source>
        <dbReference type="Proteomes" id="UP000466442"/>
    </source>
</evidence>
<comment type="caution">
    <text evidence="3">The sequence shown here is derived from an EMBL/GenBank/DDBJ whole genome shotgun (WGS) entry which is preliminary data.</text>
</comment>
<protein>
    <submittedName>
        <fullName evidence="3">Uncharacterized protein</fullName>
    </submittedName>
</protein>
<evidence type="ECO:0000256" key="2">
    <source>
        <dbReference type="SAM" id="MobiDB-lite"/>
    </source>
</evidence>
<feature type="region of interest" description="Disordered" evidence="2">
    <location>
        <begin position="79"/>
        <end position="106"/>
    </location>
</feature>
<reference evidence="3" key="1">
    <citation type="journal article" date="2021" name="Mol. Ecol. Resour.">
        <title>Apolygus lucorum genome provides insights into omnivorousness and mesophyll feeding.</title>
        <authorList>
            <person name="Liu Y."/>
            <person name="Liu H."/>
            <person name="Wang H."/>
            <person name="Huang T."/>
            <person name="Liu B."/>
            <person name="Yang B."/>
            <person name="Yin L."/>
            <person name="Li B."/>
            <person name="Zhang Y."/>
            <person name="Zhang S."/>
            <person name="Jiang F."/>
            <person name="Zhang X."/>
            <person name="Ren Y."/>
            <person name="Wang B."/>
            <person name="Wang S."/>
            <person name="Lu Y."/>
            <person name="Wu K."/>
            <person name="Fan W."/>
            <person name="Wang G."/>
        </authorList>
    </citation>
    <scope>NUCLEOTIDE SEQUENCE</scope>
    <source>
        <strain evidence="3">12Hb</strain>
    </source>
</reference>
<keyword evidence="1" id="KW-0175">Coiled coil</keyword>
<keyword evidence="4" id="KW-1185">Reference proteome</keyword>
<dbReference type="Proteomes" id="UP000466442">
    <property type="component" value="Unassembled WGS sequence"/>
</dbReference>
<feature type="coiled-coil region" evidence="1">
    <location>
        <begin position="22"/>
        <end position="74"/>
    </location>
</feature>
<proteinExistence type="predicted"/>
<evidence type="ECO:0000313" key="3">
    <source>
        <dbReference type="EMBL" id="KAF6207119.1"/>
    </source>
</evidence>
<feature type="compositionally biased region" description="Basic and acidic residues" evidence="2">
    <location>
        <begin position="87"/>
        <end position="106"/>
    </location>
</feature>
<accession>A0A8S9XEZ9</accession>